<dbReference type="Proteomes" id="UP001139486">
    <property type="component" value="Unassembled WGS sequence"/>
</dbReference>
<dbReference type="RefSeq" id="WP_254289996.1">
    <property type="nucleotide sequence ID" value="NZ_JAMLDY010000018.1"/>
</dbReference>
<sequence>MRLAIVMAVQAMAGPPVPADLRPAKPALPAVPCGETDARGDIVVCARARNADRLPRLDADRYAQQPIRAATGIGKVRVSAEAEQGTLPNGQSSPRAMLRLKLPF</sequence>
<evidence type="ECO:0000313" key="2">
    <source>
        <dbReference type="Proteomes" id="UP001139486"/>
    </source>
</evidence>
<comment type="caution">
    <text evidence="1">The sequence shown here is derived from an EMBL/GenBank/DDBJ whole genome shotgun (WGS) entry which is preliminary data.</text>
</comment>
<proteinExistence type="predicted"/>
<protein>
    <submittedName>
        <fullName evidence="1">5'-nucleotidase</fullName>
    </submittedName>
</protein>
<keyword evidence="2" id="KW-1185">Reference proteome</keyword>
<gene>
    <name evidence="1" type="ORF">M9979_14085</name>
</gene>
<organism evidence="1 2">
    <name type="scientific">Sphingomonas liriopis</name>
    <dbReference type="NCBI Taxonomy" id="2949094"/>
    <lineage>
        <taxon>Bacteria</taxon>
        <taxon>Pseudomonadati</taxon>
        <taxon>Pseudomonadota</taxon>
        <taxon>Alphaproteobacteria</taxon>
        <taxon>Sphingomonadales</taxon>
        <taxon>Sphingomonadaceae</taxon>
        <taxon>Sphingomonas</taxon>
    </lineage>
</organism>
<dbReference type="EMBL" id="JAMLDY010000018">
    <property type="protein sequence ID" value="MCP3735999.1"/>
    <property type="molecule type" value="Genomic_DNA"/>
</dbReference>
<evidence type="ECO:0000313" key="1">
    <source>
        <dbReference type="EMBL" id="MCP3735999.1"/>
    </source>
</evidence>
<dbReference type="AlphaFoldDB" id="A0A9X2KQR2"/>
<accession>A0A9X2KQR2</accession>
<reference evidence="1" key="1">
    <citation type="submission" date="2022-05" db="EMBL/GenBank/DDBJ databases">
        <title>Sphingomonas sp. strain RP10 Genome sequencing and assembly.</title>
        <authorList>
            <person name="Kim I."/>
        </authorList>
    </citation>
    <scope>NUCLEOTIDE SEQUENCE</scope>
    <source>
        <strain evidence="1">RP10</strain>
    </source>
</reference>
<name>A0A9X2KQR2_9SPHN</name>